<proteinExistence type="predicted"/>
<dbReference type="Proteomes" id="UP000092177">
    <property type="component" value="Chromosome 1"/>
</dbReference>
<comment type="caution">
    <text evidence="1">The sequence shown here is derived from an EMBL/GenBank/DDBJ whole genome shotgun (WGS) entry which is preliminary data.</text>
</comment>
<dbReference type="EMBL" id="LTAN01000001">
    <property type="protein sequence ID" value="OBR16136.1"/>
    <property type="molecule type" value="Genomic_DNA"/>
</dbReference>
<evidence type="ECO:0000313" key="2">
    <source>
        <dbReference type="Proteomes" id="UP000092177"/>
    </source>
</evidence>
<dbReference type="RefSeq" id="XP_018164653.1">
    <property type="nucleotide sequence ID" value="XM_018296291.1"/>
</dbReference>
<accession>A0A1B7YVR4</accession>
<gene>
    <name evidence="1" type="ORF">CH63R_01316</name>
</gene>
<name>A0A1B7YVR4_COLHI</name>
<dbReference type="GeneID" id="28860398"/>
<evidence type="ECO:0000313" key="1">
    <source>
        <dbReference type="EMBL" id="OBR16136.1"/>
    </source>
</evidence>
<keyword evidence="2" id="KW-1185">Reference proteome</keyword>
<dbReference type="KEGG" id="chig:CH63R_01316"/>
<reference evidence="2" key="1">
    <citation type="journal article" date="2017" name="BMC Genomics">
        <title>Gapless genome assembly of Colletotrichum higginsianum reveals chromosome structure and association of transposable elements with secondary metabolite gene clusters.</title>
        <authorList>
            <person name="Dallery J.-F."/>
            <person name="Lapalu N."/>
            <person name="Zampounis A."/>
            <person name="Pigne S."/>
            <person name="Luyten I."/>
            <person name="Amselem J."/>
            <person name="Wittenberg A.H.J."/>
            <person name="Zhou S."/>
            <person name="de Queiroz M.V."/>
            <person name="Robin G.P."/>
            <person name="Auger A."/>
            <person name="Hainaut M."/>
            <person name="Henrissat B."/>
            <person name="Kim K.-T."/>
            <person name="Lee Y.-H."/>
            <person name="Lespinet O."/>
            <person name="Schwartz D.C."/>
            <person name="Thon M.R."/>
            <person name="O'Connell R.J."/>
        </authorList>
    </citation>
    <scope>NUCLEOTIDE SEQUENCE [LARGE SCALE GENOMIC DNA]</scope>
    <source>
        <strain evidence="2">IMI 349063</strain>
    </source>
</reference>
<sequence>MVNVHPISTTLSSATSPLTVQGHLCRLFVQRPVRTFPARSLNCTTPYASGLGSRDTQIPALYKPGDVSPRAAHDMRRATRPIFAFKTPTASQAQASMITMDRRRAREMENSLPWTLDFPVVSVWWHVFESCSELTGAIQMSSAQDNQGA</sequence>
<dbReference type="VEuPathDB" id="FungiDB:CH63R_01316"/>
<protein>
    <submittedName>
        <fullName evidence="1">Uncharacterized protein</fullName>
    </submittedName>
</protein>
<dbReference type="AlphaFoldDB" id="A0A1B7YVR4"/>
<organism evidence="1 2">
    <name type="scientific">Colletotrichum higginsianum (strain IMI 349063)</name>
    <name type="common">Crucifer anthracnose fungus</name>
    <dbReference type="NCBI Taxonomy" id="759273"/>
    <lineage>
        <taxon>Eukaryota</taxon>
        <taxon>Fungi</taxon>
        <taxon>Dikarya</taxon>
        <taxon>Ascomycota</taxon>
        <taxon>Pezizomycotina</taxon>
        <taxon>Sordariomycetes</taxon>
        <taxon>Hypocreomycetidae</taxon>
        <taxon>Glomerellales</taxon>
        <taxon>Glomerellaceae</taxon>
        <taxon>Colletotrichum</taxon>
        <taxon>Colletotrichum destructivum species complex</taxon>
    </lineage>
</organism>